<dbReference type="AlphaFoldDB" id="A0A0D2YHG6"/>
<organism evidence="5 6">
    <name type="scientific">Fusarium oxysporum (strain Fo5176)</name>
    <name type="common">Fusarium vascular wilt</name>
    <dbReference type="NCBI Taxonomy" id="660025"/>
    <lineage>
        <taxon>Eukaryota</taxon>
        <taxon>Fungi</taxon>
        <taxon>Dikarya</taxon>
        <taxon>Ascomycota</taxon>
        <taxon>Pezizomycotina</taxon>
        <taxon>Sordariomycetes</taxon>
        <taxon>Hypocreomycetidae</taxon>
        <taxon>Hypocreales</taxon>
        <taxon>Nectriaceae</taxon>
        <taxon>Fusarium</taxon>
        <taxon>Fusarium oxysporum species complex</taxon>
    </lineage>
</organism>
<dbReference type="Proteomes" id="UP000002489">
    <property type="component" value="Unassembled WGS sequence"/>
</dbReference>
<sequence length="322" mass="35498">MAPTLAEQVAVDQVSPGEYVSRLNPIRMGNAMPIAYGGCTASIAVNAACHTAPPSMSLYSVLGHFHGPASTDKKLHCSVTNIRDTRSFATRRVQVKQQQPNGKFRVCMEVLADFHVIEPSSWDYSEATCSKWPRAEDCPNLEELVKGLLEKGSATEKQGKEFTKSFAANADFFETRYCTAGVSSQNLSGAARNTKTTQDHLPITEKVSAEWQRALHDLPTPTANMSALAFLMDGGLSFLPLSHNNMWFDDTAACSTLDFALRIFVPEVKMGEWHVRERKTSRGGGNRTYSEGKLWDKHGNLIASNTQQSIMRLREGVVVPKL</sequence>
<evidence type="ECO:0000259" key="4">
    <source>
        <dbReference type="Pfam" id="PF20789"/>
    </source>
</evidence>
<proteinExistence type="inferred from homology"/>
<feature type="domain" description="Acyl-CoA thioesterase-like C-terminal" evidence="4">
    <location>
        <begin position="202"/>
        <end position="311"/>
    </location>
</feature>
<dbReference type="PANTHER" id="PTHR11066:SF35">
    <property type="entry name" value="ACYL-COA THIOESTERASE II"/>
    <property type="match status" value="1"/>
</dbReference>
<dbReference type="Pfam" id="PF13622">
    <property type="entry name" value="4HBT_3"/>
    <property type="match status" value="1"/>
</dbReference>
<keyword evidence="2" id="KW-0378">Hydrolase</keyword>
<evidence type="ECO:0000313" key="5">
    <source>
        <dbReference type="EnsemblFungi" id="FOXG_15759P0"/>
    </source>
</evidence>
<dbReference type="SUPFAM" id="SSF54637">
    <property type="entry name" value="Thioesterase/thiol ester dehydrase-isomerase"/>
    <property type="match status" value="2"/>
</dbReference>
<gene>
    <name evidence="5" type="primary">28956772</name>
</gene>
<dbReference type="PANTHER" id="PTHR11066">
    <property type="entry name" value="ACYL-COA THIOESTERASE"/>
    <property type="match status" value="1"/>
</dbReference>
<reference evidence="5" key="2">
    <citation type="submission" date="2025-08" db="UniProtKB">
        <authorList>
            <consortium name="EnsemblFungi"/>
        </authorList>
    </citation>
    <scope>IDENTIFICATION</scope>
    <source>
        <strain evidence="5">4287 / CBS 123668 / FGSC 9935 / NRRL 34936</strain>
    </source>
</reference>
<dbReference type="GO" id="GO:0009062">
    <property type="term" value="P:fatty acid catabolic process"/>
    <property type="evidence" value="ECO:0007669"/>
    <property type="project" value="TreeGrafter"/>
</dbReference>
<dbReference type="VEuPathDB" id="FungiDB:FOXG_15759"/>
<feature type="domain" description="Acyl-CoA thioesterase-like N-terminal HotDog" evidence="3">
    <location>
        <begin position="28"/>
        <end position="115"/>
    </location>
</feature>
<dbReference type="InterPro" id="IPR042171">
    <property type="entry name" value="Acyl-CoA_hotdog"/>
</dbReference>
<reference evidence="6" key="1">
    <citation type="journal article" date="2012" name="Mol. Plant Microbe Interact.">
        <title>A highly conserved effector in Fusarium oxysporum is required for full virulence on Arabidopsis.</title>
        <authorList>
            <person name="Thatcher L.F."/>
            <person name="Gardiner D.M."/>
            <person name="Kazan K."/>
            <person name="Manners J."/>
        </authorList>
    </citation>
    <scope>NUCLEOTIDE SEQUENCE [LARGE SCALE GENOMIC DNA]</scope>
    <source>
        <strain evidence="6">Fo5176</strain>
    </source>
</reference>
<dbReference type="Gene3D" id="2.40.160.210">
    <property type="entry name" value="Acyl-CoA thioesterase, double hotdog domain"/>
    <property type="match status" value="1"/>
</dbReference>
<name>A0A0D2YHG6_FUSOF</name>
<dbReference type="STRING" id="426428.A0A0D2YHG6"/>
<dbReference type="GO" id="GO:0005782">
    <property type="term" value="C:peroxisomal matrix"/>
    <property type="evidence" value="ECO:0007669"/>
    <property type="project" value="UniProtKB-SubCell"/>
</dbReference>
<dbReference type="CDD" id="cd03444">
    <property type="entry name" value="Thioesterase_II_repeat1"/>
    <property type="match status" value="1"/>
</dbReference>
<dbReference type="GO" id="GO:0006637">
    <property type="term" value="P:acyl-CoA metabolic process"/>
    <property type="evidence" value="ECO:0007669"/>
    <property type="project" value="InterPro"/>
</dbReference>
<dbReference type="InterPro" id="IPR003703">
    <property type="entry name" value="Acyl_CoA_thio"/>
</dbReference>
<protein>
    <submittedName>
        <fullName evidence="5">Uncharacterized protein</fullName>
    </submittedName>
</protein>
<evidence type="ECO:0000256" key="1">
    <source>
        <dbReference type="ARBA" id="ARBA00006538"/>
    </source>
</evidence>
<evidence type="ECO:0000259" key="3">
    <source>
        <dbReference type="Pfam" id="PF13622"/>
    </source>
</evidence>
<evidence type="ECO:0000313" key="6">
    <source>
        <dbReference type="Proteomes" id="UP000002489"/>
    </source>
</evidence>
<dbReference type="GO" id="GO:0047617">
    <property type="term" value="F:fatty acyl-CoA hydrolase activity"/>
    <property type="evidence" value="ECO:0007669"/>
    <property type="project" value="InterPro"/>
</dbReference>
<dbReference type="InterPro" id="IPR029069">
    <property type="entry name" value="HotDog_dom_sf"/>
</dbReference>
<accession>A0A0D2YHG6</accession>
<dbReference type="InterPro" id="IPR049450">
    <property type="entry name" value="ACOT8-like_C"/>
</dbReference>
<dbReference type="InterPro" id="IPR049449">
    <property type="entry name" value="TesB_ACOT8-like_N"/>
</dbReference>
<dbReference type="CDD" id="cd03445">
    <property type="entry name" value="Thioesterase_II_repeat2"/>
    <property type="match status" value="1"/>
</dbReference>
<evidence type="ECO:0000256" key="2">
    <source>
        <dbReference type="ARBA" id="ARBA00022801"/>
    </source>
</evidence>
<dbReference type="EnsemblFungi" id="FOXG_15759T0">
    <property type="protein sequence ID" value="FOXG_15759P0"/>
    <property type="gene ID" value="FOXG_15759"/>
</dbReference>
<comment type="similarity">
    <text evidence="1">Belongs to the C/M/P thioester hydrolase family.</text>
</comment>
<dbReference type="Pfam" id="PF20789">
    <property type="entry name" value="4HBT_3C"/>
    <property type="match status" value="1"/>
</dbReference>